<gene>
    <name evidence="1" type="ORF">F8M41_020266</name>
</gene>
<name>A0A8H4EU25_GIGMA</name>
<dbReference type="Proteomes" id="UP000439903">
    <property type="component" value="Unassembled WGS sequence"/>
</dbReference>
<reference evidence="1 2" key="1">
    <citation type="journal article" date="2019" name="Environ. Microbiol.">
        <title>At the nexus of three kingdoms: the genome of the mycorrhizal fungus Gigaspora margarita provides insights into plant, endobacterial and fungal interactions.</title>
        <authorList>
            <person name="Venice F."/>
            <person name="Ghignone S."/>
            <person name="Salvioli di Fossalunga A."/>
            <person name="Amselem J."/>
            <person name="Novero M."/>
            <person name="Xianan X."/>
            <person name="Sedzielewska Toro K."/>
            <person name="Morin E."/>
            <person name="Lipzen A."/>
            <person name="Grigoriev I.V."/>
            <person name="Henrissat B."/>
            <person name="Martin F.M."/>
            <person name="Bonfante P."/>
        </authorList>
    </citation>
    <scope>NUCLEOTIDE SEQUENCE [LARGE SCALE GENOMIC DNA]</scope>
    <source>
        <strain evidence="1 2">BEG34</strain>
    </source>
</reference>
<accession>A0A8H4EU25</accession>
<dbReference type="EMBL" id="WTPW01000056">
    <property type="protein sequence ID" value="KAF0553538.1"/>
    <property type="molecule type" value="Genomic_DNA"/>
</dbReference>
<proteinExistence type="predicted"/>
<evidence type="ECO:0000313" key="2">
    <source>
        <dbReference type="Proteomes" id="UP000439903"/>
    </source>
</evidence>
<protein>
    <submittedName>
        <fullName evidence="1">Uncharacterized protein</fullName>
    </submittedName>
</protein>
<evidence type="ECO:0000313" key="1">
    <source>
        <dbReference type="EMBL" id="KAF0553538.1"/>
    </source>
</evidence>
<sequence length="75" mass="8741">MINQVKLENYLLLDINMVLFEAIENSKFALHRKILADEFLDDILHAKLIAQFEETIIPICLHVEPEQPEPKQSEP</sequence>
<organism evidence="1 2">
    <name type="scientific">Gigaspora margarita</name>
    <dbReference type="NCBI Taxonomy" id="4874"/>
    <lineage>
        <taxon>Eukaryota</taxon>
        <taxon>Fungi</taxon>
        <taxon>Fungi incertae sedis</taxon>
        <taxon>Mucoromycota</taxon>
        <taxon>Glomeromycotina</taxon>
        <taxon>Glomeromycetes</taxon>
        <taxon>Diversisporales</taxon>
        <taxon>Gigasporaceae</taxon>
        <taxon>Gigaspora</taxon>
    </lineage>
</organism>
<comment type="caution">
    <text evidence="1">The sequence shown here is derived from an EMBL/GenBank/DDBJ whole genome shotgun (WGS) entry which is preliminary data.</text>
</comment>
<keyword evidence="2" id="KW-1185">Reference proteome</keyword>
<dbReference type="AlphaFoldDB" id="A0A8H4EU25"/>